<protein>
    <submittedName>
        <fullName evidence="1">Threonylcarbamoyl-AMP synthase</fullName>
    </submittedName>
</protein>
<reference evidence="2" key="1">
    <citation type="journal article" date="2019" name="MBio">
        <title>Comparative genomics for the elucidation of multidrug resistance (MDR) in Candida lusitaniae.</title>
        <authorList>
            <person name="Kannan A."/>
            <person name="Asner S.A."/>
            <person name="Trachsel E."/>
            <person name="Kelly S."/>
            <person name="Parker J."/>
            <person name="Sanglard D."/>
        </authorList>
    </citation>
    <scope>NUCLEOTIDE SEQUENCE [LARGE SCALE GENOMIC DNA]</scope>
    <source>
        <strain evidence="2">P1</strain>
    </source>
</reference>
<dbReference type="Proteomes" id="UP000326582">
    <property type="component" value="Chromosome 1"/>
</dbReference>
<gene>
    <name evidence="1" type="ORF">EJF14_11141</name>
</gene>
<sequence length="388" mass="41541">MLRCRTSNIIKTVMSFHTRVLKVRKESITFSGDVPQISDAETLENLRLAASHVRQSGSIVAFPTETVYGLGGSALDDDSVRAIYTAKNRPADNPLIVHVASVDQIQRLILPSSRQIPAVYEKLIAKFWPGPLTILLPIEEGSPVSQLVTAGQNTVGVRMPSDAVARALIALSDTPLAAPSANASTRPSPTLAEHVLYDLDTRIPYILDGGPCTVGVESTVVDGLVSPPMLLRPGGVSPEQIREFGGDGWSDVILAKKTAGKSEPVRTPGMKYRHYSPTARVILFVGCGDGRTAVRKYVDQHPGRVALLRSKQFVSASEMGISVSSDKEMGTSAAEVARNLFRLLREVDESGVDMILVEAVDEVGDGLAVMNRLSKAASETVVGKGDCN</sequence>
<dbReference type="EMBL" id="CP038484">
    <property type="protein sequence ID" value="QFZ26016.1"/>
    <property type="molecule type" value="Genomic_DNA"/>
</dbReference>
<name>A0ACD0WF53_CLALS</name>
<keyword evidence="2" id="KW-1185">Reference proteome</keyword>
<proteinExistence type="predicted"/>
<evidence type="ECO:0000313" key="1">
    <source>
        <dbReference type="EMBL" id="QFZ26016.1"/>
    </source>
</evidence>
<accession>A0ACD0WF53</accession>
<evidence type="ECO:0000313" key="2">
    <source>
        <dbReference type="Proteomes" id="UP000326582"/>
    </source>
</evidence>
<organism evidence="1 2">
    <name type="scientific">Clavispora lusitaniae</name>
    <name type="common">Candida lusitaniae</name>
    <dbReference type="NCBI Taxonomy" id="36911"/>
    <lineage>
        <taxon>Eukaryota</taxon>
        <taxon>Fungi</taxon>
        <taxon>Dikarya</taxon>
        <taxon>Ascomycota</taxon>
        <taxon>Saccharomycotina</taxon>
        <taxon>Pichiomycetes</taxon>
        <taxon>Metschnikowiaceae</taxon>
        <taxon>Clavispora</taxon>
    </lineage>
</organism>